<dbReference type="STRING" id="1797.RMCT_3578"/>
<gene>
    <name evidence="2" type="ORF">RMCT_3578</name>
</gene>
<comment type="caution">
    <text evidence="2">The sequence shown here is derived from an EMBL/GenBank/DDBJ whole genome shotgun (WGS) entry which is preliminary data.</text>
</comment>
<dbReference type="InterPro" id="IPR036291">
    <property type="entry name" value="NAD(P)-bd_dom_sf"/>
</dbReference>
<dbReference type="Gene3D" id="3.40.50.720">
    <property type="entry name" value="NAD(P)-binding Rossmann-like Domain"/>
    <property type="match status" value="1"/>
</dbReference>
<reference evidence="3" key="2">
    <citation type="submission" date="2016-02" db="EMBL/GenBank/DDBJ databases">
        <title>Draft genome sequence of five rapidly growing Mycobacterium species.</title>
        <authorList>
            <person name="Katahira K."/>
            <person name="Gotou Y."/>
            <person name="Iida K."/>
            <person name="Ogura Y."/>
            <person name="Hayashi T."/>
        </authorList>
    </citation>
    <scope>NUCLEOTIDE SEQUENCE [LARGE SCALE GENOMIC DNA]</scope>
    <source>
        <strain evidence="3">JCM6362</strain>
    </source>
</reference>
<dbReference type="Pfam" id="PF13460">
    <property type="entry name" value="NAD_binding_10"/>
    <property type="match status" value="1"/>
</dbReference>
<evidence type="ECO:0000259" key="1">
    <source>
        <dbReference type="Pfam" id="PF13460"/>
    </source>
</evidence>
<sequence>MEGAVMRITVFGATGRIGSEVVALLRADGHDVVPASLSTGADVVTGAGLADSLSGADVLVDVVNSPSFADGPVSEFFTAAALNLTAAARAAGVGHHVALSIVGCDELPDSGYMRAKAAQERIIAESGLPYTIVRATQFDEFAEAIVESLIVGAEVRVPDGSIQPIAAADVAAEVAARAVAEPAGGVVNIGGPDRMSFADLARTVLAHQHRRTPVVIDPQATYFGTRIDDTSLVTGAGAVIAGTPLAAVLAPPASD</sequence>
<dbReference type="PANTHER" id="PTHR12126:SF11">
    <property type="entry name" value="NADH DEHYDROGENASE [UBIQUINONE] 1 ALPHA SUBCOMPLEX SUBUNIT 9, MITOCHONDRIAL"/>
    <property type="match status" value="1"/>
</dbReference>
<accession>A0A100XH81</accession>
<evidence type="ECO:0000313" key="2">
    <source>
        <dbReference type="EMBL" id="GAT16609.1"/>
    </source>
</evidence>
<dbReference type="GO" id="GO:0044877">
    <property type="term" value="F:protein-containing complex binding"/>
    <property type="evidence" value="ECO:0007669"/>
    <property type="project" value="TreeGrafter"/>
</dbReference>
<dbReference type="EMBL" id="BCTB01000047">
    <property type="protein sequence ID" value="GAT16609.1"/>
    <property type="molecule type" value="Genomic_DNA"/>
</dbReference>
<name>A0A100XH81_MYCTH</name>
<dbReference type="Proteomes" id="UP000069654">
    <property type="component" value="Unassembled WGS sequence"/>
</dbReference>
<evidence type="ECO:0000313" key="3">
    <source>
        <dbReference type="Proteomes" id="UP000069654"/>
    </source>
</evidence>
<dbReference type="PANTHER" id="PTHR12126">
    <property type="entry name" value="NADH-UBIQUINONE OXIDOREDUCTASE 39 KDA SUBUNIT-RELATED"/>
    <property type="match status" value="1"/>
</dbReference>
<protein>
    <submittedName>
        <fullName evidence="2">NmrA-like protein</fullName>
    </submittedName>
</protein>
<dbReference type="AlphaFoldDB" id="A0A100XH81"/>
<dbReference type="SUPFAM" id="SSF51735">
    <property type="entry name" value="NAD(P)-binding Rossmann-fold domains"/>
    <property type="match status" value="1"/>
</dbReference>
<dbReference type="OMA" id="GPVMDFF"/>
<reference evidence="2 3" key="1">
    <citation type="journal article" date="2016" name="Genome Announc.">
        <title>Draft Genome Sequences of Five Rapidly Growing Mycobacterium Species, M. thermoresistibile, M. fortuitum subsp. acetamidolyticum, M. canariasense, M. brisbanense, and M. novocastrense.</title>
        <authorList>
            <person name="Katahira K."/>
            <person name="Ogura Y."/>
            <person name="Gotoh Y."/>
            <person name="Hayashi T."/>
        </authorList>
    </citation>
    <scope>NUCLEOTIDE SEQUENCE [LARGE SCALE GENOMIC DNA]</scope>
    <source>
        <strain evidence="2 3">JCM6362</strain>
    </source>
</reference>
<dbReference type="InterPro" id="IPR016040">
    <property type="entry name" value="NAD(P)-bd_dom"/>
</dbReference>
<feature type="domain" description="NAD(P)-binding" evidence="1">
    <location>
        <begin position="12"/>
        <end position="175"/>
    </location>
</feature>
<organism evidence="2 3">
    <name type="scientific">Mycolicibacterium thermoresistibile</name>
    <name type="common">Mycobacterium thermoresistibile</name>
    <dbReference type="NCBI Taxonomy" id="1797"/>
    <lineage>
        <taxon>Bacteria</taxon>
        <taxon>Bacillati</taxon>
        <taxon>Actinomycetota</taxon>
        <taxon>Actinomycetes</taxon>
        <taxon>Mycobacteriales</taxon>
        <taxon>Mycobacteriaceae</taxon>
        <taxon>Mycolicibacterium</taxon>
    </lineage>
</organism>
<dbReference type="InterPro" id="IPR051207">
    <property type="entry name" value="ComplexI_NDUFA9_subunit"/>
</dbReference>
<proteinExistence type="predicted"/>